<dbReference type="SUPFAM" id="SSF52317">
    <property type="entry name" value="Class I glutamine amidotransferase-like"/>
    <property type="match status" value="1"/>
</dbReference>
<feature type="domain" description="ThuA-like" evidence="2">
    <location>
        <begin position="64"/>
        <end position="281"/>
    </location>
</feature>
<evidence type="ECO:0000313" key="4">
    <source>
        <dbReference type="Proteomes" id="UP000190897"/>
    </source>
</evidence>
<reference evidence="4" key="1">
    <citation type="submission" date="2017-02" db="EMBL/GenBank/DDBJ databases">
        <authorList>
            <person name="Varghese N."/>
            <person name="Submissions S."/>
        </authorList>
    </citation>
    <scope>NUCLEOTIDE SEQUENCE [LARGE SCALE GENOMIC DNA]</scope>
    <source>
        <strain evidence="4">DSM 22270</strain>
    </source>
</reference>
<protein>
    <recommendedName>
        <fullName evidence="2">ThuA-like domain-containing protein</fullName>
    </recommendedName>
</protein>
<dbReference type="OrthoDB" id="9816308at2"/>
<dbReference type="PANTHER" id="PTHR40469:SF2">
    <property type="entry name" value="GALACTOSE-BINDING DOMAIN-LIKE SUPERFAMILY PROTEIN"/>
    <property type="match status" value="1"/>
</dbReference>
<organism evidence="3 4">
    <name type="scientific">Dyadobacter psychrophilus</name>
    <dbReference type="NCBI Taxonomy" id="651661"/>
    <lineage>
        <taxon>Bacteria</taxon>
        <taxon>Pseudomonadati</taxon>
        <taxon>Bacteroidota</taxon>
        <taxon>Cytophagia</taxon>
        <taxon>Cytophagales</taxon>
        <taxon>Spirosomataceae</taxon>
        <taxon>Dyadobacter</taxon>
    </lineage>
</organism>
<keyword evidence="4" id="KW-1185">Reference proteome</keyword>
<dbReference type="Pfam" id="PF06283">
    <property type="entry name" value="ThuA"/>
    <property type="match status" value="1"/>
</dbReference>
<keyword evidence="1" id="KW-0472">Membrane</keyword>
<dbReference type="PANTHER" id="PTHR40469">
    <property type="entry name" value="SECRETED GLYCOSYL HYDROLASE"/>
    <property type="match status" value="1"/>
</dbReference>
<keyword evidence="1" id="KW-0812">Transmembrane</keyword>
<evidence type="ECO:0000259" key="2">
    <source>
        <dbReference type="Pfam" id="PF06283"/>
    </source>
</evidence>
<accession>A0A1T5HJ87</accession>
<dbReference type="InterPro" id="IPR029010">
    <property type="entry name" value="ThuA-like"/>
</dbReference>
<dbReference type="STRING" id="651661.SAMN05660293_05709"/>
<proteinExistence type="predicted"/>
<gene>
    <name evidence="3" type="ORF">SAMN05660293_05709</name>
</gene>
<dbReference type="Proteomes" id="UP000190897">
    <property type="component" value="Unassembled WGS sequence"/>
</dbReference>
<dbReference type="InterPro" id="IPR029062">
    <property type="entry name" value="Class_I_gatase-like"/>
</dbReference>
<dbReference type="EMBL" id="FUZA01000020">
    <property type="protein sequence ID" value="SKC20734.1"/>
    <property type="molecule type" value="Genomic_DNA"/>
</dbReference>
<name>A0A1T5HJ87_9BACT</name>
<feature type="transmembrane region" description="Helical" evidence="1">
    <location>
        <begin position="12"/>
        <end position="35"/>
    </location>
</feature>
<evidence type="ECO:0000313" key="3">
    <source>
        <dbReference type="EMBL" id="SKC20734.1"/>
    </source>
</evidence>
<dbReference type="AlphaFoldDB" id="A0A1T5HJ87"/>
<sequence>MAAPGPNNSRKLFDWPVCLTLLFCLLALAIACYTFRSSGIFSSKSLFAQTGDLSIHLPKSHGGILIFSKTNGFRHHSIEPAIAAITKECANKGWQVFSTENAAYIDSTHLRRFKVVVFLSTTGKILNNRQKIAFEKYIENGGGFAGIHSASDTEHHWQWYRYLLGTLFRDHTFLPHTPQAELVTENIEHPINQGLPKKWHKADEWYSFQNNIRGKPGFQVLLSLNENSYNSIWRKMSGDHPISWTHQLRHGRMFYTALGHNAQTFSDPNAMRHILGGIGWAGQLP</sequence>
<evidence type="ECO:0000256" key="1">
    <source>
        <dbReference type="SAM" id="Phobius"/>
    </source>
</evidence>
<keyword evidence="1" id="KW-1133">Transmembrane helix</keyword>
<dbReference type="Gene3D" id="3.40.50.880">
    <property type="match status" value="1"/>
</dbReference>